<feature type="region of interest" description="Disordered" evidence="2">
    <location>
        <begin position="22"/>
        <end position="51"/>
    </location>
</feature>
<dbReference type="GeneID" id="17293989"/>
<dbReference type="Proteomes" id="UP000011087">
    <property type="component" value="Unassembled WGS sequence"/>
</dbReference>
<dbReference type="RefSeq" id="XP_005824227.1">
    <property type="nucleotide sequence ID" value="XM_005824170.1"/>
</dbReference>
<dbReference type="InterPro" id="IPR011992">
    <property type="entry name" value="EF-hand-dom_pair"/>
</dbReference>
<reference evidence="5" key="3">
    <citation type="submission" date="2015-06" db="UniProtKB">
        <authorList>
            <consortium name="EnsemblProtists"/>
        </authorList>
    </citation>
    <scope>IDENTIFICATION</scope>
</reference>
<dbReference type="PaxDb" id="55529-EKX37247"/>
<proteinExistence type="predicted"/>
<dbReference type="SUPFAM" id="SSF47473">
    <property type="entry name" value="EF-hand"/>
    <property type="match status" value="1"/>
</dbReference>
<feature type="compositionally biased region" description="Basic and acidic residues" evidence="2">
    <location>
        <begin position="25"/>
        <end position="39"/>
    </location>
</feature>
<keyword evidence="1" id="KW-0175">Coiled coil</keyword>
<reference evidence="4 6" key="1">
    <citation type="journal article" date="2012" name="Nature">
        <title>Algal genomes reveal evolutionary mosaicism and the fate of nucleomorphs.</title>
        <authorList>
            <consortium name="DOE Joint Genome Institute"/>
            <person name="Curtis B.A."/>
            <person name="Tanifuji G."/>
            <person name="Burki F."/>
            <person name="Gruber A."/>
            <person name="Irimia M."/>
            <person name="Maruyama S."/>
            <person name="Arias M.C."/>
            <person name="Ball S.G."/>
            <person name="Gile G.H."/>
            <person name="Hirakawa Y."/>
            <person name="Hopkins J.F."/>
            <person name="Kuo A."/>
            <person name="Rensing S.A."/>
            <person name="Schmutz J."/>
            <person name="Symeonidi A."/>
            <person name="Elias M."/>
            <person name="Eveleigh R.J."/>
            <person name="Herman E.K."/>
            <person name="Klute M.J."/>
            <person name="Nakayama T."/>
            <person name="Obornik M."/>
            <person name="Reyes-Prieto A."/>
            <person name="Armbrust E.V."/>
            <person name="Aves S.J."/>
            <person name="Beiko R.G."/>
            <person name="Coutinho P."/>
            <person name="Dacks J.B."/>
            <person name="Durnford D.G."/>
            <person name="Fast N.M."/>
            <person name="Green B.R."/>
            <person name="Grisdale C.J."/>
            <person name="Hempel F."/>
            <person name="Henrissat B."/>
            <person name="Hoppner M.P."/>
            <person name="Ishida K."/>
            <person name="Kim E."/>
            <person name="Koreny L."/>
            <person name="Kroth P.G."/>
            <person name="Liu Y."/>
            <person name="Malik S.B."/>
            <person name="Maier U.G."/>
            <person name="McRose D."/>
            <person name="Mock T."/>
            <person name="Neilson J.A."/>
            <person name="Onodera N.T."/>
            <person name="Poole A.M."/>
            <person name="Pritham E.J."/>
            <person name="Richards T.A."/>
            <person name="Rocap G."/>
            <person name="Roy S.W."/>
            <person name="Sarai C."/>
            <person name="Schaack S."/>
            <person name="Shirato S."/>
            <person name="Slamovits C.H."/>
            <person name="Spencer D.F."/>
            <person name="Suzuki S."/>
            <person name="Worden A.Z."/>
            <person name="Zauner S."/>
            <person name="Barry K."/>
            <person name="Bell C."/>
            <person name="Bharti A.K."/>
            <person name="Crow J.A."/>
            <person name="Grimwood J."/>
            <person name="Kramer R."/>
            <person name="Lindquist E."/>
            <person name="Lucas S."/>
            <person name="Salamov A."/>
            <person name="McFadden G.I."/>
            <person name="Lane C.E."/>
            <person name="Keeling P.J."/>
            <person name="Gray M.W."/>
            <person name="Grigoriev I.V."/>
            <person name="Archibald J.M."/>
        </authorList>
    </citation>
    <scope>NUCLEOTIDE SEQUENCE</scope>
    <source>
        <strain evidence="4 6">CCMP2712</strain>
    </source>
</reference>
<accession>L1IMC2</accession>
<dbReference type="Gene3D" id="3.90.176.10">
    <property type="entry name" value="Toxin ADP-ribosyltransferase, Chain A, domain 1"/>
    <property type="match status" value="1"/>
</dbReference>
<dbReference type="SUPFAM" id="SSF56399">
    <property type="entry name" value="ADP-ribosylation"/>
    <property type="match status" value="1"/>
</dbReference>
<dbReference type="PROSITE" id="PS51996">
    <property type="entry name" value="TR_MART"/>
    <property type="match status" value="1"/>
</dbReference>
<evidence type="ECO:0000313" key="4">
    <source>
        <dbReference type="EMBL" id="EKX37247.1"/>
    </source>
</evidence>
<dbReference type="KEGG" id="gtt:GUITHDRAFT_116661"/>
<protein>
    <recommendedName>
        <fullName evidence="3">ADP ribosyltransferase domain-containing protein</fullName>
    </recommendedName>
</protein>
<evidence type="ECO:0000256" key="2">
    <source>
        <dbReference type="SAM" id="MobiDB-lite"/>
    </source>
</evidence>
<dbReference type="Pfam" id="PF03496">
    <property type="entry name" value="ADPrib_exo_Tox"/>
    <property type="match status" value="1"/>
</dbReference>
<evidence type="ECO:0000313" key="5">
    <source>
        <dbReference type="EnsemblProtists" id="EKX37247"/>
    </source>
</evidence>
<dbReference type="Gene3D" id="1.10.238.10">
    <property type="entry name" value="EF-hand"/>
    <property type="match status" value="1"/>
</dbReference>
<name>L1IMC2_GUITC</name>
<evidence type="ECO:0000313" key="6">
    <source>
        <dbReference type="Proteomes" id="UP000011087"/>
    </source>
</evidence>
<gene>
    <name evidence="4" type="ORF">GUITHDRAFT_116661</name>
</gene>
<dbReference type="AlphaFoldDB" id="L1IMC2"/>
<feature type="coiled-coil region" evidence="1">
    <location>
        <begin position="263"/>
        <end position="290"/>
    </location>
</feature>
<reference evidence="6" key="2">
    <citation type="submission" date="2012-11" db="EMBL/GenBank/DDBJ databases">
        <authorList>
            <person name="Kuo A."/>
            <person name="Curtis B.A."/>
            <person name="Tanifuji G."/>
            <person name="Burki F."/>
            <person name="Gruber A."/>
            <person name="Irimia M."/>
            <person name="Maruyama S."/>
            <person name="Arias M.C."/>
            <person name="Ball S.G."/>
            <person name="Gile G.H."/>
            <person name="Hirakawa Y."/>
            <person name="Hopkins J.F."/>
            <person name="Rensing S.A."/>
            <person name="Schmutz J."/>
            <person name="Symeonidi A."/>
            <person name="Elias M."/>
            <person name="Eveleigh R.J."/>
            <person name="Herman E.K."/>
            <person name="Klute M.J."/>
            <person name="Nakayama T."/>
            <person name="Obornik M."/>
            <person name="Reyes-Prieto A."/>
            <person name="Armbrust E.V."/>
            <person name="Aves S.J."/>
            <person name="Beiko R.G."/>
            <person name="Coutinho P."/>
            <person name="Dacks J.B."/>
            <person name="Durnford D.G."/>
            <person name="Fast N.M."/>
            <person name="Green B.R."/>
            <person name="Grisdale C."/>
            <person name="Hempe F."/>
            <person name="Henrissat B."/>
            <person name="Hoppner M.P."/>
            <person name="Ishida K.-I."/>
            <person name="Kim E."/>
            <person name="Koreny L."/>
            <person name="Kroth P.G."/>
            <person name="Liu Y."/>
            <person name="Malik S.-B."/>
            <person name="Maier U.G."/>
            <person name="McRose D."/>
            <person name="Mock T."/>
            <person name="Neilson J.A."/>
            <person name="Onodera N.T."/>
            <person name="Poole A.M."/>
            <person name="Pritham E.J."/>
            <person name="Richards T.A."/>
            <person name="Rocap G."/>
            <person name="Roy S.W."/>
            <person name="Sarai C."/>
            <person name="Schaack S."/>
            <person name="Shirato S."/>
            <person name="Slamovits C.H."/>
            <person name="Spencer D.F."/>
            <person name="Suzuki S."/>
            <person name="Worden A.Z."/>
            <person name="Zauner S."/>
            <person name="Barry K."/>
            <person name="Bell C."/>
            <person name="Bharti A.K."/>
            <person name="Crow J.A."/>
            <person name="Grimwood J."/>
            <person name="Kramer R."/>
            <person name="Lindquist E."/>
            <person name="Lucas S."/>
            <person name="Salamov A."/>
            <person name="McFadden G.I."/>
            <person name="Lane C.E."/>
            <person name="Keeling P.J."/>
            <person name="Gray M.W."/>
            <person name="Grigoriev I.V."/>
            <person name="Archibald J.M."/>
        </authorList>
    </citation>
    <scope>NUCLEOTIDE SEQUENCE</scope>
    <source>
        <strain evidence="6">CCMP2712</strain>
    </source>
</reference>
<feature type="domain" description="ADP ribosyltransferase" evidence="3">
    <location>
        <begin position="345"/>
        <end position="510"/>
    </location>
</feature>
<dbReference type="InterPro" id="IPR003540">
    <property type="entry name" value="ADP-ribosyltransferase"/>
</dbReference>
<dbReference type="EnsemblProtists" id="EKX37247">
    <property type="protein sequence ID" value="EKX37247"/>
    <property type="gene ID" value="GUITHDRAFT_116661"/>
</dbReference>
<dbReference type="GO" id="GO:0005576">
    <property type="term" value="C:extracellular region"/>
    <property type="evidence" value="ECO:0007669"/>
    <property type="project" value="InterPro"/>
</dbReference>
<keyword evidence="6" id="KW-1185">Reference proteome</keyword>
<organism evidence="4">
    <name type="scientific">Guillardia theta (strain CCMP2712)</name>
    <name type="common">Cryptophyte</name>
    <dbReference type="NCBI Taxonomy" id="905079"/>
    <lineage>
        <taxon>Eukaryota</taxon>
        <taxon>Cryptophyceae</taxon>
        <taxon>Pyrenomonadales</taxon>
        <taxon>Geminigeraceae</taxon>
        <taxon>Guillardia</taxon>
    </lineage>
</organism>
<dbReference type="HOGENOM" id="CLU_502957_0_0_1"/>
<dbReference type="EMBL" id="JH993062">
    <property type="protein sequence ID" value="EKX37247.1"/>
    <property type="molecule type" value="Genomic_DNA"/>
</dbReference>
<evidence type="ECO:0000259" key="3">
    <source>
        <dbReference type="Pfam" id="PF03496"/>
    </source>
</evidence>
<evidence type="ECO:0000256" key="1">
    <source>
        <dbReference type="SAM" id="Coils"/>
    </source>
</evidence>
<sequence>MSTIDKLRGMLLVQSEYLKKISSAHGKDQDSGKNQDSEAQRTSMKKSKSCDSKLKKSVSFKVSPSAGLKLHRTRRTNNVLSIMLQRFNGIAYPKAKIDEIFSECERRRSRYFEKGQAADVLKELGFHFSVEESQEIFRIMDFQNVGELDLQDLKQKLLRHRCKECLKGWFTDLDVYDIIAEKLLEDGRMLQDNPLKALAAHPDDLSYHLQDLHHDVLTAMQSGLEDMKDLSSRSQEGPSSSKFTSELPCTFSIKKIEFSKGLSAEEKGNEEEEEEQIDMMRKEHDALEAITSGCLDAPTNARMEWEFVTGPKEGVRYPGEEQEEEHVGRVRRSLEELMQQEVFSRSRLTKGELIGLRLYTGPMHVKYNESIRQYFNSIGDNDRTSYSGDFPTTIQLISSGILKLASSNSIPSNKKLYRCLKPNANDSSLQQRILEGSLLNMEPNFISASSEWKNISGKAGEEGEDGSSHLPIILEICSYDRTIGAELQWLSQYPHEDEIVFPPFACLNISRPISFNAHEGKEVVLLSAQIQVSGEQKEKTIE</sequence>